<dbReference type="EMBL" id="LT854263">
    <property type="protein sequence ID" value="SMR60649.1"/>
    <property type="molecule type" value="Genomic_DNA"/>
</dbReference>
<evidence type="ECO:0000256" key="7">
    <source>
        <dbReference type="SAM" id="SignalP"/>
    </source>
</evidence>
<feature type="signal peptide" evidence="7">
    <location>
        <begin position="1"/>
        <end position="17"/>
    </location>
</feature>
<feature type="domain" description="Peptidase A1" evidence="8">
    <location>
        <begin position="42"/>
        <end position="403"/>
    </location>
</feature>
<evidence type="ECO:0000256" key="6">
    <source>
        <dbReference type="SAM" id="Phobius"/>
    </source>
</evidence>
<evidence type="ECO:0000313" key="9">
    <source>
        <dbReference type="EMBL" id="SMR60649.1"/>
    </source>
</evidence>
<dbReference type="Pfam" id="PF00026">
    <property type="entry name" value="Asp"/>
    <property type="match status" value="1"/>
</dbReference>
<protein>
    <recommendedName>
        <fullName evidence="8">Peptidase A1 domain-containing protein</fullName>
    </recommendedName>
</protein>
<evidence type="ECO:0000256" key="3">
    <source>
        <dbReference type="ARBA" id="ARBA00022989"/>
    </source>
</evidence>
<keyword evidence="3 6" id="KW-1133">Transmembrane helix</keyword>
<evidence type="ECO:0000256" key="1">
    <source>
        <dbReference type="ARBA" id="ARBA00004167"/>
    </source>
</evidence>
<dbReference type="Gene3D" id="2.40.70.10">
    <property type="entry name" value="Acid Proteases"/>
    <property type="match status" value="2"/>
</dbReference>
<feature type="compositionally biased region" description="Basic and acidic residues" evidence="5">
    <location>
        <begin position="475"/>
        <end position="489"/>
    </location>
</feature>
<dbReference type="SUPFAM" id="SSF50630">
    <property type="entry name" value="Acid proteases"/>
    <property type="match status" value="1"/>
</dbReference>
<evidence type="ECO:0000313" key="10">
    <source>
        <dbReference type="Proteomes" id="UP000245764"/>
    </source>
</evidence>
<keyword evidence="7" id="KW-0732">Signal</keyword>
<dbReference type="InterPro" id="IPR021109">
    <property type="entry name" value="Peptidase_aspartic_dom_sf"/>
</dbReference>
<comment type="subcellular location">
    <subcellularLocation>
        <location evidence="1">Membrane</location>
        <topology evidence="1">Single-pass membrane protein</topology>
    </subcellularLocation>
</comment>
<dbReference type="Proteomes" id="UP000245764">
    <property type="component" value="Chromosome 11"/>
</dbReference>
<feature type="region of interest" description="Disordered" evidence="5">
    <location>
        <begin position="475"/>
        <end position="546"/>
    </location>
</feature>
<reference evidence="10" key="1">
    <citation type="submission" date="2017-05" db="EMBL/GenBank/DDBJ databases">
        <authorList>
            <person name="Song R."/>
            <person name="Chenine A.L."/>
            <person name="Ruprecht R.M."/>
        </authorList>
    </citation>
    <scope>NUCLEOTIDE SEQUENCE [LARGE SCALE GENOMIC DNA]</scope>
</reference>
<proteinExistence type="predicted"/>
<dbReference type="PANTHER" id="PTHR15549">
    <property type="entry name" value="PAIRED IMMUNOGLOBULIN-LIKE TYPE 2 RECEPTOR"/>
    <property type="match status" value="1"/>
</dbReference>
<evidence type="ECO:0000256" key="5">
    <source>
        <dbReference type="SAM" id="MobiDB-lite"/>
    </source>
</evidence>
<dbReference type="InterPro" id="IPR051694">
    <property type="entry name" value="Immunoregulatory_rcpt-like"/>
</dbReference>
<evidence type="ECO:0000259" key="8">
    <source>
        <dbReference type="PROSITE" id="PS51767"/>
    </source>
</evidence>
<sequence length="570" mass="62171">MRTVALFCFGLVVAVNAKVEITARPLSVPASGFWEGNDGRWSTFNVQIGRPAQVVRLLPGTSATAANQVWAVLNEGCTQANPDLDLKDCISSRGGVFKSNASTSWTTARLENGGLYEIDLFEESKLSLSANAYFGFDDVSFGLPGSGVPTLSDQLVAGFATNDFFLGTLPLSPISQNFTSYTTKSIPSVLGTLRNSSIAPSTTWAYTAGAVYKDPPVFGSVTFGGYDANRIDLRYNSVSVPFWTDPSRDLLLGLQSITYDTLGSSPLLTDGIYVFLDSMVAQMWLPLPVCQAFESAFGIEWDNVTELYTVSEATHTKLLAQNPTFEFTVGVTKEPQGNGITSIKIPYAAFDLNVSTPFYNESRRYFPLKRAQNDAQYTLGRAFLQEAYVIADYDRRNFTIGQALFPTTEDLKAILPPGELVDQPGSGSGLSKGAIAGIAVGVVVLVAAILVCIWLWWRRRRQRAREQKYVLTTPDEKPVQDEDDAHKTSASELEPQDVRELRGDDWYPELRGDERHPELSSSKTHDRSELGGHVNDGKYELPAGGERYELSAGRDAAAELGGEAVDTGSC</sequence>
<organism evidence="9 10">
    <name type="scientific">Zymoseptoria tritici ST99CH_1E4</name>
    <dbReference type="NCBI Taxonomy" id="1276532"/>
    <lineage>
        <taxon>Eukaryota</taxon>
        <taxon>Fungi</taxon>
        <taxon>Dikarya</taxon>
        <taxon>Ascomycota</taxon>
        <taxon>Pezizomycotina</taxon>
        <taxon>Dothideomycetes</taxon>
        <taxon>Dothideomycetidae</taxon>
        <taxon>Mycosphaerellales</taxon>
        <taxon>Mycosphaerellaceae</taxon>
        <taxon>Zymoseptoria</taxon>
    </lineage>
</organism>
<feature type="compositionally biased region" description="Basic and acidic residues" evidence="5">
    <location>
        <begin position="496"/>
        <end position="539"/>
    </location>
</feature>
<dbReference type="InterPro" id="IPR033121">
    <property type="entry name" value="PEPTIDASE_A1"/>
</dbReference>
<dbReference type="PANTHER" id="PTHR15549:SF30">
    <property type="entry name" value="MID2 DOMAIN-CONTAINING PROTEIN"/>
    <property type="match status" value="1"/>
</dbReference>
<keyword evidence="4 6" id="KW-0472">Membrane</keyword>
<accession>A0A2H1H4A7</accession>
<dbReference type="GO" id="GO:0016020">
    <property type="term" value="C:membrane"/>
    <property type="evidence" value="ECO:0007669"/>
    <property type="project" value="UniProtKB-SubCell"/>
</dbReference>
<keyword evidence="2 6" id="KW-0812">Transmembrane</keyword>
<dbReference type="GO" id="GO:0071944">
    <property type="term" value="C:cell periphery"/>
    <property type="evidence" value="ECO:0007669"/>
    <property type="project" value="UniProtKB-ARBA"/>
</dbReference>
<evidence type="ECO:0000256" key="2">
    <source>
        <dbReference type="ARBA" id="ARBA00022692"/>
    </source>
</evidence>
<feature type="transmembrane region" description="Helical" evidence="6">
    <location>
        <begin position="434"/>
        <end position="457"/>
    </location>
</feature>
<evidence type="ECO:0000256" key="4">
    <source>
        <dbReference type="ARBA" id="ARBA00023136"/>
    </source>
</evidence>
<dbReference type="PROSITE" id="PS51767">
    <property type="entry name" value="PEPTIDASE_A1"/>
    <property type="match status" value="1"/>
</dbReference>
<gene>
    <name evidence="9" type="ORF">ZT1E4_G10614</name>
</gene>
<dbReference type="AlphaFoldDB" id="A0A2H1H4A7"/>
<feature type="chain" id="PRO_5013722524" description="Peptidase A1 domain-containing protein" evidence="7">
    <location>
        <begin position="18"/>
        <end position="570"/>
    </location>
</feature>
<name>A0A2H1H4A7_ZYMTR</name>